<evidence type="ECO:0000256" key="1">
    <source>
        <dbReference type="ARBA" id="ARBA00004167"/>
    </source>
</evidence>
<dbReference type="InterPro" id="IPR044839">
    <property type="entry name" value="NDR1-like"/>
</dbReference>
<evidence type="ECO:0000256" key="3">
    <source>
        <dbReference type="ARBA" id="ARBA00022989"/>
    </source>
</evidence>
<keyword evidence="8" id="KW-1185">Reference proteome</keyword>
<evidence type="ECO:0000256" key="2">
    <source>
        <dbReference type="ARBA" id="ARBA00022692"/>
    </source>
</evidence>
<evidence type="ECO:0000259" key="6">
    <source>
        <dbReference type="Pfam" id="PF03168"/>
    </source>
</evidence>
<evidence type="ECO:0000256" key="5">
    <source>
        <dbReference type="SAM" id="Phobius"/>
    </source>
</evidence>
<dbReference type="GO" id="GO:0005886">
    <property type="term" value="C:plasma membrane"/>
    <property type="evidence" value="ECO:0007669"/>
    <property type="project" value="TreeGrafter"/>
</dbReference>
<reference evidence="7 8" key="1">
    <citation type="submission" date="2020-04" db="EMBL/GenBank/DDBJ databases">
        <title>Plant Genome Project.</title>
        <authorList>
            <person name="Zhang R.-G."/>
        </authorList>
    </citation>
    <scope>NUCLEOTIDE SEQUENCE [LARGE SCALE GENOMIC DNA]</scope>
    <source>
        <strain evidence="7">YNK0</strain>
        <tissue evidence="7">Leaf</tissue>
    </source>
</reference>
<accession>A0A834ZV58</accession>
<dbReference type="GO" id="GO:0009506">
    <property type="term" value="C:plasmodesma"/>
    <property type="evidence" value="ECO:0007669"/>
    <property type="project" value="TreeGrafter"/>
</dbReference>
<dbReference type="OMA" id="LNPNQHM"/>
<feature type="transmembrane region" description="Helical" evidence="5">
    <location>
        <begin position="35"/>
        <end position="59"/>
    </location>
</feature>
<sequence length="219" mass="25192">MWSPYGNPPQNLPLKRHHTARRYVHIVRESFTTQLSKLICAIILICLFVAGIISFILWLSLRPHRPRFYVNEFSLPALAQDTGFENAQISFNVTDRNPNHNIGIYYEAVNGSVYYRDHSVGATPLLFPFYQPPKNTTSMYGVLSGAKLTVNSRRWKEFTSDRATGTVVFRLEVTSMIRFKLSKWKSKSHRMHANCDVGVSRDGLILTTSKDKRCALYFR</sequence>
<evidence type="ECO:0000313" key="7">
    <source>
        <dbReference type="EMBL" id="KAF8414086.1"/>
    </source>
</evidence>
<comment type="subcellular location">
    <subcellularLocation>
        <location evidence="1">Membrane</location>
        <topology evidence="1">Single-pass membrane protein</topology>
    </subcellularLocation>
</comment>
<comment type="caution">
    <text evidence="7">The sequence shown here is derived from an EMBL/GenBank/DDBJ whole genome shotgun (WGS) entry which is preliminary data.</text>
</comment>
<name>A0A834ZV58_TETSI</name>
<dbReference type="InterPro" id="IPR004864">
    <property type="entry name" value="LEA_2"/>
</dbReference>
<dbReference type="PANTHER" id="PTHR31415:SF3">
    <property type="entry name" value="LATE EMBRYOGENESIS ABUNDANT (LEA) HYDROXYPROLINE-RICH GLYCOPROTEIN FAMILY"/>
    <property type="match status" value="1"/>
</dbReference>
<dbReference type="GO" id="GO:0098542">
    <property type="term" value="P:defense response to other organism"/>
    <property type="evidence" value="ECO:0007669"/>
    <property type="project" value="InterPro"/>
</dbReference>
<dbReference type="Pfam" id="PF03168">
    <property type="entry name" value="LEA_2"/>
    <property type="match status" value="1"/>
</dbReference>
<dbReference type="EMBL" id="JABCRI010000001">
    <property type="protein sequence ID" value="KAF8414086.1"/>
    <property type="molecule type" value="Genomic_DNA"/>
</dbReference>
<feature type="domain" description="Late embryogenesis abundant protein LEA-2 subgroup" evidence="6">
    <location>
        <begin position="96"/>
        <end position="195"/>
    </location>
</feature>
<proteinExistence type="predicted"/>
<keyword evidence="4 5" id="KW-0472">Membrane</keyword>
<evidence type="ECO:0000256" key="4">
    <source>
        <dbReference type="ARBA" id="ARBA00023136"/>
    </source>
</evidence>
<keyword evidence="2 5" id="KW-0812">Transmembrane</keyword>
<keyword evidence="3 5" id="KW-1133">Transmembrane helix</keyword>
<dbReference type="Proteomes" id="UP000655225">
    <property type="component" value="Unassembled WGS sequence"/>
</dbReference>
<gene>
    <name evidence="7" type="ORF">HHK36_002085</name>
</gene>
<protein>
    <recommendedName>
        <fullName evidence="6">Late embryogenesis abundant protein LEA-2 subgroup domain-containing protein</fullName>
    </recommendedName>
</protein>
<evidence type="ECO:0000313" key="8">
    <source>
        <dbReference type="Proteomes" id="UP000655225"/>
    </source>
</evidence>
<dbReference type="OrthoDB" id="779224at2759"/>
<dbReference type="PANTHER" id="PTHR31415">
    <property type="entry name" value="OS05G0367900 PROTEIN"/>
    <property type="match status" value="1"/>
</dbReference>
<dbReference type="AlphaFoldDB" id="A0A834ZV58"/>
<organism evidence="7 8">
    <name type="scientific">Tetracentron sinense</name>
    <name type="common">Spur-leaf</name>
    <dbReference type="NCBI Taxonomy" id="13715"/>
    <lineage>
        <taxon>Eukaryota</taxon>
        <taxon>Viridiplantae</taxon>
        <taxon>Streptophyta</taxon>
        <taxon>Embryophyta</taxon>
        <taxon>Tracheophyta</taxon>
        <taxon>Spermatophyta</taxon>
        <taxon>Magnoliopsida</taxon>
        <taxon>Trochodendrales</taxon>
        <taxon>Trochodendraceae</taxon>
        <taxon>Tetracentron</taxon>
    </lineage>
</organism>